<dbReference type="EMBL" id="LFMY01000012">
    <property type="protein sequence ID" value="OKL57367.1"/>
    <property type="molecule type" value="Genomic_DNA"/>
</dbReference>
<dbReference type="CDD" id="cd17316">
    <property type="entry name" value="MFS_SV2_like"/>
    <property type="match status" value="1"/>
</dbReference>
<feature type="transmembrane region" description="Helical" evidence="7">
    <location>
        <begin position="66"/>
        <end position="90"/>
    </location>
</feature>
<keyword evidence="10" id="KW-1185">Reference proteome</keyword>
<protein>
    <recommendedName>
        <fullName evidence="8">Major facilitator superfamily (MFS) profile domain-containing protein</fullName>
    </recommendedName>
</protein>
<feature type="transmembrane region" description="Helical" evidence="7">
    <location>
        <begin position="129"/>
        <end position="145"/>
    </location>
</feature>
<dbReference type="AlphaFoldDB" id="A0A225AV61"/>
<dbReference type="InterPro" id="IPR011701">
    <property type="entry name" value="MFS"/>
</dbReference>
<comment type="caution">
    <text evidence="9">The sequence shown here is derived from an EMBL/GenBank/DDBJ whole genome shotgun (WGS) entry which is preliminary data.</text>
</comment>
<reference evidence="9 10" key="1">
    <citation type="submission" date="2015-06" db="EMBL/GenBank/DDBJ databases">
        <title>Talaromyces atroroseus IBT 11181 draft genome.</title>
        <authorList>
            <person name="Rasmussen K.B."/>
            <person name="Rasmussen S."/>
            <person name="Petersen B."/>
            <person name="Sicheritz-Ponten T."/>
            <person name="Mortensen U.H."/>
            <person name="Thrane U."/>
        </authorList>
    </citation>
    <scope>NUCLEOTIDE SEQUENCE [LARGE SCALE GENOMIC DNA]</scope>
    <source>
        <strain evidence="9 10">IBT 11181</strain>
    </source>
</reference>
<evidence type="ECO:0000313" key="9">
    <source>
        <dbReference type="EMBL" id="OKL57367.1"/>
    </source>
</evidence>
<sequence length="909" mass="101978">MSTSKDTETCTDAGPVPTEVFRDVDIQQGERSALPSGTFDPVYEAKACELNKAIQSIGMGKYQWQLFAVIGFGWANDNMWPIITSLILTAVGNEFKPTYAEYLTLSQNIGLLVGAMFWGFGCDLFGRKWAFNLTLGITGVFGLISAGSPNFAAICVFAALWSVGVGGNLPVDSAIFLEFLPASHQFLLTVLSIDWAFAQLLASLVAWPLLGDYTCQEDTVCTRSENMGWRYFMIAMGGLSMVMFAVRFFCFTIYESPKYLMSRGRDAEAVAVVHEVARRNGKTSNLTLEDLTQYNELARSGHDGVREQQTSAAAALQRNLEKVSLTHVRSLFSTVRLAISTSMVTAIWAFIGLGFPLYNAFLPYIQATRGASFGDGSTYITYRNEVIIAVLGIPGCLLGGLLVELPRFGRRGALAVSTAMTGVFLFASTTATTSNALLGWNCAYNFMSNIMYAVLYAYTPEVFPTKDRGTGNAIAATANRVFGIMSPIIAMFANLNSSAPVPISRLAGLLLGPKHRTIRKNSRGQLVHMFSFSMDEPLHREISRANGRARAGSLNAERRMSAPNPKDSMKSTWRQTSKDEWTPWHWFFEVLGVHPTALDKPIPVHSKEDLVPHLPEWKAHRWVISHALIPLILHQTYVSYTGHNLGAVAAFLFYGVAFKAIAINQLHVLRDLGHIYGFFDGDKHARDDVPDIGVAKVVHSLMSTSTFRPMMTVFLAYRSADTPATALASNWVWVLLEVGLYGIILDFWFYWYHRVMHEVDSLWRFHRTHHLTKHPNPLLSLYADTEQEFWDIAGIPLLTYFSMKLMGMPMGFYEWWICHQYVVFAELAGHSGLRIHACPPNLFSWLLQWVDAELVIEDHDLHHRTGWKASHNYGKQTRLWDRIFGTCRERIETQKEAIDWERTVDMPLF</sequence>
<evidence type="ECO:0000256" key="4">
    <source>
        <dbReference type="ARBA" id="ARBA00022692"/>
    </source>
</evidence>
<dbReference type="GO" id="GO:0008610">
    <property type="term" value="P:lipid biosynthetic process"/>
    <property type="evidence" value="ECO:0007669"/>
    <property type="project" value="InterPro"/>
</dbReference>
<dbReference type="Pfam" id="PF07690">
    <property type="entry name" value="MFS_1"/>
    <property type="match status" value="1"/>
</dbReference>
<feature type="transmembrane region" description="Helical" evidence="7">
    <location>
        <begin position="731"/>
        <end position="752"/>
    </location>
</feature>
<dbReference type="GO" id="GO:0016491">
    <property type="term" value="F:oxidoreductase activity"/>
    <property type="evidence" value="ECO:0007669"/>
    <property type="project" value="InterPro"/>
</dbReference>
<evidence type="ECO:0000259" key="8">
    <source>
        <dbReference type="PROSITE" id="PS50850"/>
    </source>
</evidence>
<evidence type="ECO:0000256" key="1">
    <source>
        <dbReference type="ARBA" id="ARBA00004141"/>
    </source>
</evidence>
<dbReference type="GeneID" id="31007189"/>
<proteinExistence type="inferred from homology"/>
<evidence type="ECO:0000256" key="5">
    <source>
        <dbReference type="ARBA" id="ARBA00022989"/>
    </source>
</evidence>
<dbReference type="Pfam" id="PF04116">
    <property type="entry name" value="FA_hydroxylase"/>
    <property type="match status" value="1"/>
</dbReference>
<dbReference type="GO" id="GO:0005506">
    <property type="term" value="F:iron ion binding"/>
    <property type="evidence" value="ECO:0007669"/>
    <property type="project" value="InterPro"/>
</dbReference>
<feature type="transmembrane region" description="Helical" evidence="7">
    <location>
        <begin position="386"/>
        <end position="405"/>
    </location>
</feature>
<dbReference type="OrthoDB" id="4139357at2759"/>
<feature type="transmembrane region" description="Helical" evidence="7">
    <location>
        <begin position="412"/>
        <end position="431"/>
    </location>
</feature>
<feature type="transmembrane region" description="Helical" evidence="7">
    <location>
        <begin position="186"/>
        <end position="209"/>
    </location>
</feature>
<dbReference type="Proteomes" id="UP000214365">
    <property type="component" value="Unassembled WGS sequence"/>
</dbReference>
<dbReference type="RefSeq" id="XP_020117488.1">
    <property type="nucleotide sequence ID" value="XM_020262327.1"/>
</dbReference>
<comment type="similarity">
    <text evidence="2">Belongs to the major facilitator superfamily.</text>
</comment>
<keyword evidence="5 7" id="KW-1133">Transmembrane helix</keyword>
<feature type="transmembrane region" description="Helical" evidence="7">
    <location>
        <begin position="437"/>
        <end position="458"/>
    </location>
</feature>
<dbReference type="SUPFAM" id="SSF103473">
    <property type="entry name" value="MFS general substrate transporter"/>
    <property type="match status" value="1"/>
</dbReference>
<dbReference type="GO" id="GO:0016020">
    <property type="term" value="C:membrane"/>
    <property type="evidence" value="ECO:0007669"/>
    <property type="project" value="UniProtKB-SubCell"/>
</dbReference>
<dbReference type="InterPro" id="IPR006694">
    <property type="entry name" value="Fatty_acid_hydroxylase"/>
</dbReference>
<dbReference type="Gene3D" id="1.20.1250.20">
    <property type="entry name" value="MFS general substrate transporter like domains"/>
    <property type="match status" value="1"/>
</dbReference>
<accession>A0A225AV61</accession>
<dbReference type="PANTHER" id="PTHR23511:SF12">
    <property type="entry name" value="TRANSPORTER, PUTATIVE (AFU_ORTHOLOGUE AFUA_7G01740)-RELATED"/>
    <property type="match status" value="1"/>
</dbReference>
<organism evidence="9 10">
    <name type="scientific">Talaromyces atroroseus</name>
    <dbReference type="NCBI Taxonomy" id="1441469"/>
    <lineage>
        <taxon>Eukaryota</taxon>
        <taxon>Fungi</taxon>
        <taxon>Dikarya</taxon>
        <taxon>Ascomycota</taxon>
        <taxon>Pezizomycotina</taxon>
        <taxon>Eurotiomycetes</taxon>
        <taxon>Eurotiomycetidae</taxon>
        <taxon>Eurotiales</taxon>
        <taxon>Trichocomaceae</taxon>
        <taxon>Talaromyces</taxon>
        <taxon>Talaromyces sect. Trachyspermi</taxon>
    </lineage>
</organism>
<gene>
    <name evidence="9" type="ORF">UA08_07433</name>
</gene>
<dbReference type="GO" id="GO:0022857">
    <property type="term" value="F:transmembrane transporter activity"/>
    <property type="evidence" value="ECO:0007669"/>
    <property type="project" value="InterPro"/>
</dbReference>
<keyword evidence="6 7" id="KW-0472">Membrane</keyword>
<feature type="transmembrane region" description="Helical" evidence="7">
    <location>
        <begin position="102"/>
        <end position="122"/>
    </location>
</feature>
<dbReference type="FunFam" id="1.20.1250.20:FF:000171">
    <property type="entry name" value="MFS general substrate transporter"/>
    <property type="match status" value="1"/>
</dbReference>
<dbReference type="InterPro" id="IPR036259">
    <property type="entry name" value="MFS_trans_sf"/>
</dbReference>
<feature type="domain" description="Major facilitator superfamily (MFS) profile" evidence="8">
    <location>
        <begin position="53"/>
        <end position="523"/>
    </location>
</feature>
<name>A0A225AV61_TALAT</name>
<evidence type="ECO:0000256" key="6">
    <source>
        <dbReference type="ARBA" id="ARBA00023136"/>
    </source>
</evidence>
<feature type="transmembrane region" description="Helical" evidence="7">
    <location>
        <begin position="229"/>
        <end position="254"/>
    </location>
</feature>
<evidence type="ECO:0000256" key="2">
    <source>
        <dbReference type="ARBA" id="ARBA00008335"/>
    </source>
</evidence>
<dbReference type="PROSITE" id="PS50850">
    <property type="entry name" value="MFS"/>
    <property type="match status" value="1"/>
</dbReference>
<keyword evidence="4 7" id="KW-0812">Transmembrane</keyword>
<feature type="transmembrane region" description="Helical" evidence="7">
    <location>
        <begin position="645"/>
        <end position="663"/>
    </location>
</feature>
<comment type="subcellular location">
    <subcellularLocation>
        <location evidence="1">Membrane</location>
        <topology evidence="1">Multi-pass membrane protein</topology>
    </subcellularLocation>
</comment>
<feature type="transmembrane region" description="Helical" evidence="7">
    <location>
        <begin position="151"/>
        <end position="177"/>
    </location>
</feature>
<evidence type="ECO:0000313" key="10">
    <source>
        <dbReference type="Proteomes" id="UP000214365"/>
    </source>
</evidence>
<dbReference type="InterPro" id="IPR020846">
    <property type="entry name" value="MFS_dom"/>
</dbReference>
<dbReference type="PANTHER" id="PTHR23511">
    <property type="entry name" value="SYNAPTIC VESICLE GLYCOPROTEIN 2"/>
    <property type="match status" value="1"/>
</dbReference>
<evidence type="ECO:0000256" key="7">
    <source>
        <dbReference type="SAM" id="Phobius"/>
    </source>
</evidence>
<keyword evidence="3" id="KW-0813">Transport</keyword>
<evidence type="ECO:0000256" key="3">
    <source>
        <dbReference type="ARBA" id="ARBA00022448"/>
    </source>
</evidence>
<feature type="transmembrane region" description="Helical" evidence="7">
    <location>
        <begin position="337"/>
        <end position="358"/>
    </location>
</feature>